<accession>A0A6J4J7P1</accession>
<gene>
    <name evidence="2" type="ORF">AVDCRST_MAG10-3222</name>
</gene>
<feature type="domain" description="Pyrroline-5-carboxylate reductase catalytic N-terminal" evidence="1">
    <location>
        <begin position="2"/>
        <end position="58"/>
    </location>
</feature>
<dbReference type="InterPro" id="IPR028939">
    <property type="entry name" value="P5C_Rdtase_cat_N"/>
</dbReference>
<reference evidence="2" key="1">
    <citation type="submission" date="2020-02" db="EMBL/GenBank/DDBJ databases">
        <authorList>
            <person name="Meier V. D."/>
        </authorList>
    </citation>
    <scope>NUCLEOTIDE SEQUENCE</scope>
    <source>
        <strain evidence="2">AVDCRST_MAG10</strain>
    </source>
</reference>
<dbReference type="AlphaFoldDB" id="A0A6J4J7P1"/>
<dbReference type="Pfam" id="PF03807">
    <property type="entry name" value="F420_oxidored"/>
    <property type="match status" value="1"/>
</dbReference>
<evidence type="ECO:0000313" key="2">
    <source>
        <dbReference type="EMBL" id="CAA9270055.1"/>
    </source>
</evidence>
<dbReference type="Gene3D" id="3.40.50.720">
    <property type="entry name" value="NAD(P)-binding Rossmann-like Domain"/>
    <property type="match status" value="1"/>
</dbReference>
<protein>
    <recommendedName>
        <fullName evidence="1">Pyrroline-5-carboxylate reductase catalytic N-terminal domain-containing protein</fullName>
    </recommendedName>
</protein>
<dbReference type="EMBL" id="CADCTB010000198">
    <property type="protein sequence ID" value="CAA9270055.1"/>
    <property type="molecule type" value="Genomic_DNA"/>
</dbReference>
<proteinExistence type="predicted"/>
<dbReference type="SUPFAM" id="SSF51735">
    <property type="entry name" value="NAD(P)-binding Rossmann-fold domains"/>
    <property type="match status" value="1"/>
</dbReference>
<name>A0A6J4J7P1_9ACTN</name>
<dbReference type="InterPro" id="IPR036291">
    <property type="entry name" value="NAD(P)-bd_dom_sf"/>
</dbReference>
<organism evidence="2">
    <name type="scientific">uncultured Acidimicrobiales bacterium</name>
    <dbReference type="NCBI Taxonomy" id="310071"/>
    <lineage>
        <taxon>Bacteria</taxon>
        <taxon>Bacillati</taxon>
        <taxon>Actinomycetota</taxon>
        <taxon>Acidimicrobiia</taxon>
        <taxon>Acidimicrobiales</taxon>
        <taxon>environmental samples</taxon>
    </lineage>
</organism>
<sequence>MRIGIVGTGNIGGTLARLLVRAGHEVVLANSRGPEAVAGLAAELGERATASTAAGAAEPPTWS</sequence>
<evidence type="ECO:0000259" key="1">
    <source>
        <dbReference type="Pfam" id="PF03807"/>
    </source>
</evidence>